<dbReference type="Proteomes" id="UP000266723">
    <property type="component" value="Unassembled WGS sequence"/>
</dbReference>
<evidence type="ECO:0000259" key="1">
    <source>
        <dbReference type="SMART" id="SM00827"/>
    </source>
</evidence>
<dbReference type="SUPFAM" id="SSF52151">
    <property type="entry name" value="FabD/lysophospholipase-like"/>
    <property type="match status" value="1"/>
</dbReference>
<dbReference type="PANTHER" id="PTHR47170">
    <property type="entry name" value="MALONYL-COA ACP TRANSACYLASE, ACP-BINDING"/>
    <property type="match status" value="1"/>
</dbReference>
<protein>
    <recommendedName>
        <fullName evidence="1">Malonyl-CoA:ACP transacylase (MAT) domain-containing protein</fullName>
    </recommendedName>
</protein>
<evidence type="ECO:0000313" key="2">
    <source>
        <dbReference type="EMBL" id="KAF3581414.1"/>
    </source>
</evidence>
<accession>A0ABQ7DWR0</accession>
<dbReference type="NCBIfam" id="TIGR00128">
    <property type="entry name" value="fabD"/>
    <property type="match status" value="1"/>
</dbReference>
<dbReference type="InterPro" id="IPR001227">
    <property type="entry name" value="Ac_transferase_dom_sf"/>
</dbReference>
<feature type="domain" description="Malonyl-CoA:ACP transacylase (MAT)" evidence="1">
    <location>
        <begin position="86"/>
        <end position="385"/>
    </location>
</feature>
<dbReference type="InterPro" id="IPR016035">
    <property type="entry name" value="Acyl_Trfase/lysoPLipase"/>
</dbReference>
<dbReference type="InterPro" id="IPR052760">
    <property type="entry name" value="Mitochondrial_malonyltrans"/>
</dbReference>
<dbReference type="Pfam" id="PF00698">
    <property type="entry name" value="Acyl_transf_1"/>
    <property type="match status" value="1"/>
</dbReference>
<keyword evidence="3" id="KW-1185">Reference proteome</keyword>
<sequence length="386" mass="40876">MRSLLHQPAILRTALPVHSLNLRTMATASSLLFPSVSLNKLSSSRNASSLGFSVTRSRVSMSLSTESQTAINDSLFAHYKPSSAFLFPGQGAQAIGMGQEAQSVAAAADLYTKANHILGYDLLDICTNGPKEKLDSTVISQPAIYVTSLAAVELLRVREGGEQIINSVDVTCGLSLGEYTALAFAGAFSFEDGLKLVKLRGEAMQAAADAAKSAMVSIIGLDSEKVQQLCDAANQEVEEADKVQIANYLCPGNYAVSGGLKGIEAVEAEAKSFKARMTVRLAVAGAFHTSFMEPAVSRLESALAATEIRSPRIPVISNVDAQPHADPDTIKKILARQVTSPVQWETTVKTLLAKGLESSYELGPGKVIAGIFKRVDKSASVENISA</sequence>
<organism evidence="2 3">
    <name type="scientific">Brassica cretica</name>
    <name type="common">Mustard</name>
    <dbReference type="NCBI Taxonomy" id="69181"/>
    <lineage>
        <taxon>Eukaryota</taxon>
        <taxon>Viridiplantae</taxon>
        <taxon>Streptophyta</taxon>
        <taxon>Embryophyta</taxon>
        <taxon>Tracheophyta</taxon>
        <taxon>Spermatophyta</taxon>
        <taxon>Magnoliopsida</taxon>
        <taxon>eudicotyledons</taxon>
        <taxon>Gunneridae</taxon>
        <taxon>Pentapetalae</taxon>
        <taxon>rosids</taxon>
        <taxon>malvids</taxon>
        <taxon>Brassicales</taxon>
        <taxon>Brassicaceae</taxon>
        <taxon>Brassiceae</taxon>
        <taxon>Brassica</taxon>
    </lineage>
</organism>
<dbReference type="InterPro" id="IPR004410">
    <property type="entry name" value="Malonyl_CoA-ACP_transAc_FabD"/>
</dbReference>
<reference evidence="2 3" key="1">
    <citation type="journal article" date="2020" name="BMC Genomics">
        <title>Intraspecific diversification of the crop wild relative Brassica cretica Lam. using demographic model selection.</title>
        <authorList>
            <person name="Kioukis A."/>
            <person name="Michalopoulou V.A."/>
            <person name="Briers L."/>
            <person name="Pirintsos S."/>
            <person name="Studholme D.J."/>
            <person name="Pavlidis P."/>
            <person name="Sarris P.F."/>
        </authorList>
    </citation>
    <scope>NUCLEOTIDE SEQUENCE [LARGE SCALE GENOMIC DNA]</scope>
    <source>
        <strain evidence="3">cv. PFS-1207/04</strain>
    </source>
</reference>
<dbReference type="SUPFAM" id="SSF55048">
    <property type="entry name" value="Probable ACP-binding domain of malonyl-CoA ACP transacylase"/>
    <property type="match status" value="1"/>
</dbReference>
<dbReference type="Gene3D" id="3.30.70.250">
    <property type="entry name" value="Malonyl-CoA ACP transacylase, ACP-binding"/>
    <property type="match status" value="1"/>
</dbReference>
<name>A0ABQ7DWR0_BRACR</name>
<dbReference type="PANTHER" id="PTHR47170:SF2">
    <property type="entry name" value="MALONYL-COA:ACP TRANSACYLASE (MAT) DOMAIN-CONTAINING PROTEIN"/>
    <property type="match status" value="1"/>
</dbReference>
<comment type="caution">
    <text evidence="2">The sequence shown here is derived from an EMBL/GenBank/DDBJ whole genome shotgun (WGS) entry which is preliminary data.</text>
</comment>
<dbReference type="InterPro" id="IPR016036">
    <property type="entry name" value="Malonyl_transacylase_ACP-bd"/>
</dbReference>
<evidence type="ECO:0000313" key="3">
    <source>
        <dbReference type="Proteomes" id="UP000266723"/>
    </source>
</evidence>
<proteinExistence type="predicted"/>
<dbReference type="Gene3D" id="3.40.366.10">
    <property type="entry name" value="Malonyl-Coenzyme A Acyl Carrier Protein, domain 2"/>
    <property type="match status" value="1"/>
</dbReference>
<dbReference type="SMART" id="SM00827">
    <property type="entry name" value="PKS_AT"/>
    <property type="match status" value="1"/>
</dbReference>
<dbReference type="InterPro" id="IPR014043">
    <property type="entry name" value="Acyl_transferase_dom"/>
</dbReference>
<gene>
    <name evidence="2" type="ORF">DY000_02034792</name>
</gene>
<dbReference type="EMBL" id="QGKV02000649">
    <property type="protein sequence ID" value="KAF3581414.1"/>
    <property type="molecule type" value="Genomic_DNA"/>
</dbReference>